<proteinExistence type="predicted"/>
<evidence type="ECO:0000256" key="2">
    <source>
        <dbReference type="ARBA" id="ARBA00023015"/>
    </source>
</evidence>
<comment type="caution">
    <text evidence="9">The sequence shown here is derived from an EMBL/GenBank/DDBJ whole genome shotgun (WGS) entry which is preliminary data.</text>
</comment>
<keyword evidence="6" id="KW-0175">Coiled coil</keyword>
<keyword evidence="5" id="KW-0539">Nucleus</keyword>
<evidence type="ECO:0000256" key="1">
    <source>
        <dbReference type="ARBA" id="ARBA00004648"/>
    </source>
</evidence>
<evidence type="ECO:0000313" key="10">
    <source>
        <dbReference type="Proteomes" id="UP000186922"/>
    </source>
</evidence>
<keyword evidence="10" id="KW-1185">Reference proteome</keyword>
<dbReference type="Pfam" id="PF00170">
    <property type="entry name" value="bZIP_1"/>
    <property type="match status" value="1"/>
</dbReference>
<gene>
    <name evidence="9" type="primary">RvY_06156-1</name>
    <name evidence="9" type="synonym">RvY_06156.1</name>
    <name evidence="9" type="ORF">RvY_06156</name>
</gene>
<accession>A0A1D1V6D3</accession>
<dbReference type="EMBL" id="BDGG01000002">
    <property type="protein sequence ID" value="GAU94373.1"/>
    <property type="molecule type" value="Genomic_DNA"/>
</dbReference>
<dbReference type="GO" id="GO:0000978">
    <property type="term" value="F:RNA polymerase II cis-regulatory region sequence-specific DNA binding"/>
    <property type="evidence" value="ECO:0007669"/>
    <property type="project" value="TreeGrafter"/>
</dbReference>
<comment type="subcellular location">
    <subcellularLocation>
        <location evidence="1">Endoplasmic reticulum membrane</location>
        <topology evidence="1">Single-pass type II membrane protein</topology>
    </subcellularLocation>
</comment>
<feature type="domain" description="BZIP" evidence="8">
    <location>
        <begin position="201"/>
        <end position="264"/>
    </location>
</feature>
<keyword evidence="2" id="KW-0805">Transcription regulation</keyword>
<organism evidence="9 10">
    <name type="scientific">Ramazzottius varieornatus</name>
    <name type="common">Water bear</name>
    <name type="synonym">Tardigrade</name>
    <dbReference type="NCBI Taxonomy" id="947166"/>
    <lineage>
        <taxon>Eukaryota</taxon>
        <taxon>Metazoa</taxon>
        <taxon>Ecdysozoa</taxon>
        <taxon>Tardigrada</taxon>
        <taxon>Eutardigrada</taxon>
        <taxon>Parachela</taxon>
        <taxon>Hypsibioidea</taxon>
        <taxon>Ramazzottiidae</taxon>
        <taxon>Ramazzottius</taxon>
    </lineage>
</organism>
<dbReference type="Gene3D" id="1.20.5.170">
    <property type="match status" value="1"/>
</dbReference>
<dbReference type="InterPro" id="IPR004827">
    <property type="entry name" value="bZIP"/>
</dbReference>
<dbReference type="GO" id="GO:0005634">
    <property type="term" value="C:nucleus"/>
    <property type="evidence" value="ECO:0007669"/>
    <property type="project" value="TreeGrafter"/>
</dbReference>
<protein>
    <recommendedName>
        <fullName evidence="8">BZIP domain-containing protein</fullName>
    </recommendedName>
</protein>
<dbReference type="STRING" id="947166.A0A1D1V6D3"/>
<dbReference type="PROSITE" id="PS50217">
    <property type="entry name" value="BZIP"/>
    <property type="match status" value="1"/>
</dbReference>
<dbReference type="SMART" id="SM00338">
    <property type="entry name" value="BRLZ"/>
    <property type="match status" value="1"/>
</dbReference>
<dbReference type="AlphaFoldDB" id="A0A1D1V6D3"/>
<feature type="compositionally biased region" description="Low complexity" evidence="7">
    <location>
        <begin position="83"/>
        <end position="95"/>
    </location>
</feature>
<dbReference type="InterPro" id="IPR046347">
    <property type="entry name" value="bZIP_sf"/>
</dbReference>
<keyword evidence="4" id="KW-0804">Transcription</keyword>
<feature type="region of interest" description="Disordered" evidence="7">
    <location>
        <begin position="129"/>
        <end position="171"/>
    </location>
</feature>
<dbReference type="PANTHER" id="PTHR45996">
    <property type="entry name" value="AGAP001464-PB"/>
    <property type="match status" value="1"/>
</dbReference>
<dbReference type="PANTHER" id="PTHR45996:SF3">
    <property type="entry name" value="CREB-H TRANSCRIPTION FACTOR HOMOLOG LET-607"/>
    <property type="match status" value="1"/>
</dbReference>
<feature type="compositionally biased region" description="Polar residues" evidence="7">
    <location>
        <begin position="150"/>
        <end position="164"/>
    </location>
</feature>
<dbReference type="CDD" id="cd14689">
    <property type="entry name" value="bZIP_CREB3"/>
    <property type="match status" value="1"/>
</dbReference>
<evidence type="ECO:0000256" key="4">
    <source>
        <dbReference type="ARBA" id="ARBA00023163"/>
    </source>
</evidence>
<evidence type="ECO:0000256" key="6">
    <source>
        <dbReference type="SAM" id="Coils"/>
    </source>
</evidence>
<evidence type="ECO:0000256" key="7">
    <source>
        <dbReference type="SAM" id="MobiDB-lite"/>
    </source>
</evidence>
<feature type="region of interest" description="Disordered" evidence="7">
    <location>
        <begin position="79"/>
        <end position="102"/>
    </location>
</feature>
<evidence type="ECO:0000313" key="9">
    <source>
        <dbReference type="EMBL" id="GAU94373.1"/>
    </source>
</evidence>
<sequence>MDQGRGLWDLLFGVNDPDAAIKMEACQDDTTTLNLNLSGDLMSLLVGSSTGGMQCLDGSELTGSASFIDDCISSSVEHMDTVGSSRDSASSPGSATLHTVDSDQLLSDDLEFDAETLSALTEYLQNPEALVSSNSSGSSSDDGSSDNGSCQGSPKSTHSKTATSHPDKMELTLTPEELTLLRKEGLSLPKCYPLSKQDERTLKKIRRKIRNKKSAQESRRKRKVYMDQLEEQVKDVTAQNKTLHKRVKDLERENASLQSQLKTLQTVLGRATRNTKATGTCLMALVLSVALIMTPYNNDSHNTSPDAKQTMTIGDYEVENVTPVRSRILYNLEGPPEPVARFVSQVIPLGKPVAFPAAVVAKRDGQQLVVQDLDERGGQRASNSNLAEMPPTLTVHLNTRKSPVVASR</sequence>
<dbReference type="InterPro" id="IPR051381">
    <property type="entry name" value="CREB_ATF_subfamily"/>
</dbReference>
<dbReference type="OrthoDB" id="674948at2759"/>
<name>A0A1D1V6D3_RAMVA</name>
<keyword evidence="3" id="KW-0238">DNA-binding</keyword>
<evidence type="ECO:0000256" key="3">
    <source>
        <dbReference type="ARBA" id="ARBA00023125"/>
    </source>
</evidence>
<dbReference type="SUPFAM" id="SSF57959">
    <property type="entry name" value="Leucine zipper domain"/>
    <property type="match status" value="1"/>
</dbReference>
<dbReference type="PROSITE" id="PS00036">
    <property type="entry name" value="BZIP_BASIC"/>
    <property type="match status" value="1"/>
</dbReference>
<reference evidence="9 10" key="1">
    <citation type="journal article" date="2016" name="Nat. Commun.">
        <title>Extremotolerant tardigrade genome and improved radiotolerance of human cultured cells by tardigrade-unique protein.</title>
        <authorList>
            <person name="Hashimoto T."/>
            <person name="Horikawa D.D."/>
            <person name="Saito Y."/>
            <person name="Kuwahara H."/>
            <person name="Kozuka-Hata H."/>
            <person name="Shin-I T."/>
            <person name="Minakuchi Y."/>
            <person name="Ohishi K."/>
            <person name="Motoyama A."/>
            <person name="Aizu T."/>
            <person name="Enomoto A."/>
            <person name="Kondo K."/>
            <person name="Tanaka S."/>
            <person name="Hara Y."/>
            <person name="Koshikawa S."/>
            <person name="Sagara H."/>
            <person name="Miura T."/>
            <person name="Yokobori S."/>
            <person name="Miyagawa K."/>
            <person name="Suzuki Y."/>
            <person name="Kubo T."/>
            <person name="Oyama M."/>
            <person name="Kohara Y."/>
            <person name="Fujiyama A."/>
            <person name="Arakawa K."/>
            <person name="Katayama T."/>
            <person name="Toyoda A."/>
            <person name="Kunieda T."/>
        </authorList>
    </citation>
    <scope>NUCLEOTIDE SEQUENCE [LARGE SCALE GENOMIC DNA]</scope>
    <source>
        <strain evidence="9 10">YOKOZUNA-1</strain>
    </source>
</reference>
<feature type="compositionally biased region" description="Low complexity" evidence="7">
    <location>
        <begin position="132"/>
        <end position="149"/>
    </location>
</feature>
<dbReference type="GO" id="GO:0000981">
    <property type="term" value="F:DNA-binding transcription factor activity, RNA polymerase II-specific"/>
    <property type="evidence" value="ECO:0007669"/>
    <property type="project" value="TreeGrafter"/>
</dbReference>
<evidence type="ECO:0000259" key="8">
    <source>
        <dbReference type="PROSITE" id="PS50217"/>
    </source>
</evidence>
<evidence type="ECO:0000256" key="5">
    <source>
        <dbReference type="ARBA" id="ARBA00023242"/>
    </source>
</evidence>
<dbReference type="GO" id="GO:0005789">
    <property type="term" value="C:endoplasmic reticulum membrane"/>
    <property type="evidence" value="ECO:0007669"/>
    <property type="project" value="UniProtKB-SubCell"/>
</dbReference>
<feature type="coiled-coil region" evidence="6">
    <location>
        <begin position="226"/>
        <end position="274"/>
    </location>
</feature>
<dbReference type="Proteomes" id="UP000186922">
    <property type="component" value="Unassembled WGS sequence"/>
</dbReference>